<dbReference type="eggNOG" id="COG3114">
    <property type="taxonomic scope" value="Bacteria"/>
</dbReference>
<proteinExistence type="inferred from homology"/>
<dbReference type="PANTHER" id="PTHR37531:SF1">
    <property type="entry name" value="HEME EXPORTER PROTEIN D"/>
    <property type="match status" value="1"/>
</dbReference>
<evidence type="ECO:0000313" key="14">
    <source>
        <dbReference type="Proteomes" id="UP000053688"/>
    </source>
</evidence>
<gene>
    <name evidence="13" type="primary">ccmD</name>
    <name evidence="13" type="ORF">O1U_0154</name>
</gene>
<protein>
    <recommendedName>
        <fullName evidence="4 12">Heme exporter protein D</fullName>
    </recommendedName>
</protein>
<keyword evidence="14" id="KW-1185">Reference proteome</keyword>
<dbReference type="InterPro" id="IPR007078">
    <property type="entry name" value="Haem_export_protD_CcmD"/>
</dbReference>
<feature type="transmembrane region" description="Helical" evidence="12">
    <location>
        <begin position="20"/>
        <end position="38"/>
    </location>
</feature>
<evidence type="ECO:0000256" key="6">
    <source>
        <dbReference type="ARBA" id="ARBA00022475"/>
    </source>
</evidence>
<dbReference type="GO" id="GO:0005886">
    <property type="term" value="C:plasma membrane"/>
    <property type="evidence" value="ECO:0007669"/>
    <property type="project" value="UniProtKB-SubCell"/>
</dbReference>
<dbReference type="Pfam" id="PF04995">
    <property type="entry name" value="CcmD"/>
    <property type="match status" value="1"/>
</dbReference>
<evidence type="ECO:0000256" key="11">
    <source>
        <dbReference type="ARBA" id="ARBA00023136"/>
    </source>
</evidence>
<keyword evidence="5 12" id="KW-0813">Transport</keyword>
<evidence type="ECO:0000256" key="2">
    <source>
        <dbReference type="ARBA" id="ARBA00004377"/>
    </source>
</evidence>
<keyword evidence="9 12" id="KW-0201">Cytochrome c-type biogenesis</keyword>
<evidence type="ECO:0000256" key="9">
    <source>
        <dbReference type="ARBA" id="ARBA00022748"/>
    </source>
</evidence>
<keyword evidence="7 12" id="KW-0997">Cell inner membrane</keyword>
<dbReference type="STRING" id="28176.CF66_2269"/>
<dbReference type="RefSeq" id="WP_016503493.1">
    <property type="nucleotide sequence ID" value="NZ_AMSD01000001.1"/>
</dbReference>
<dbReference type="EMBL" id="AMSD01000001">
    <property type="protein sequence ID" value="EPE37695.1"/>
    <property type="molecule type" value="Genomic_DNA"/>
</dbReference>
<reference evidence="13 14" key="1">
    <citation type="journal article" date="2014" name="Environ. Microbiol.">
        <title>Genomic signatures of obligate host dependence in the luminous bacterial symbiont of a vertebrate.</title>
        <authorList>
            <person name="Hendry T.A."/>
            <person name="de Wet J.R."/>
            <person name="Dunlap P.V."/>
        </authorList>
    </citation>
    <scope>NUCLEOTIDE SEQUENCE [LARGE SCALE GENOMIC DNA]</scope>
    <source>
        <strain evidence="13 14">Akat1</strain>
    </source>
</reference>
<keyword evidence="11 12" id="KW-0472">Membrane</keyword>
<dbReference type="AlphaFoldDB" id="S3DJ13"/>
<dbReference type="GO" id="GO:0017004">
    <property type="term" value="P:cytochrome complex assembly"/>
    <property type="evidence" value="ECO:0007669"/>
    <property type="project" value="UniProtKB-KW"/>
</dbReference>
<comment type="subcellular location">
    <subcellularLocation>
        <location evidence="2 12">Cell inner membrane</location>
        <topology evidence="2 12">Single-pass membrane protein</topology>
    </subcellularLocation>
</comment>
<keyword evidence="6 12" id="KW-1003">Cell membrane</keyword>
<evidence type="ECO:0000256" key="5">
    <source>
        <dbReference type="ARBA" id="ARBA00022448"/>
    </source>
</evidence>
<evidence type="ECO:0000256" key="10">
    <source>
        <dbReference type="ARBA" id="ARBA00022989"/>
    </source>
</evidence>
<keyword evidence="8 12" id="KW-0812">Transmembrane</keyword>
<dbReference type="GO" id="GO:0015886">
    <property type="term" value="P:heme transport"/>
    <property type="evidence" value="ECO:0007669"/>
    <property type="project" value="InterPro"/>
</dbReference>
<comment type="similarity">
    <text evidence="3 12">Belongs to the CcmD/CycX/HelD family.</text>
</comment>
<accession>S3DJ13</accession>
<evidence type="ECO:0000256" key="12">
    <source>
        <dbReference type="RuleBase" id="RU363101"/>
    </source>
</evidence>
<sequence length="65" mass="7502">MYFDSFADLLAMGGYATSVWTAFGITFLSMFILLFVSIRKGFFLLIEMQTKLQLYNCKTNIENIL</sequence>
<dbReference type="InterPro" id="IPR052075">
    <property type="entry name" value="Heme_exporter_D"/>
</dbReference>
<evidence type="ECO:0000256" key="7">
    <source>
        <dbReference type="ARBA" id="ARBA00022519"/>
    </source>
</evidence>
<organism evidence="13 14">
    <name type="scientific">Candidatus Photodesmus katoptron Akat1</name>
    <dbReference type="NCBI Taxonomy" id="1236703"/>
    <lineage>
        <taxon>Bacteria</taxon>
        <taxon>Pseudomonadati</taxon>
        <taxon>Pseudomonadota</taxon>
        <taxon>Gammaproteobacteria</taxon>
        <taxon>Vibrionales</taxon>
        <taxon>Vibrionaceae</taxon>
        <taxon>Candidatus Photodesmus</taxon>
    </lineage>
</organism>
<comment type="caution">
    <text evidence="13">The sequence shown here is derived from an EMBL/GenBank/DDBJ whole genome shotgun (WGS) entry which is preliminary data.</text>
</comment>
<evidence type="ECO:0000256" key="8">
    <source>
        <dbReference type="ARBA" id="ARBA00022692"/>
    </source>
</evidence>
<keyword evidence="10 12" id="KW-1133">Transmembrane helix</keyword>
<evidence type="ECO:0000256" key="3">
    <source>
        <dbReference type="ARBA" id="ARBA00008741"/>
    </source>
</evidence>
<dbReference type="GO" id="GO:1903607">
    <property type="term" value="P:cytochrome c biosynthetic process"/>
    <property type="evidence" value="ECO:0007669"/>
    <property type="project" value="TreeGrafter"/>
</dbReference>
<dbReference type="Proteomes" id="UP000053688">
    <property type="component" value="Unassembled WGS sequence"/>
</dbReference>
<name>S3DJ13_9GAMM</name>
<evidence type="ECO:0000313" key="13">
    <source>
        <dbReference type="EMBL" id="EPE37695.1"/>
    </source>
</evidence>
<comment type="function">
    <text evidence="1 12">Required for the export of heme to the periplasm for the biogenesis of c-type cytochromes.</text>
</comment>
<evidence type="ECO:0000256" key="4">
    <source>
        <dbReference type="ARBA" id="ARBA00016461"/>
    </source>
</evidence>
<dbReference type="NCBIfam" id="TIGR03141">
    <property type="entry name" value="cytochro_ccmD"/>
    <property type="match status" value="1"/>
</dbReference>
<evidence type="ECO:0000256" key="1">
    <source>
        <dbReference type="ARBA" id="ARBA00002442"/>
    </source>
</evidence>
<dbReference type="PANTHER" id="PTHR37531">
    <property type="entry name" value="HEME EXPORTER PROTEIN D"/>
    <property type="match status" value="1"/>
</dbReference>